<gene>
    <name evidence="2" type="ORF">SAMN05216266_1477</name>
</gene>
<dbReference type="InterPro" id="IPR027417">
    <property type="entry name" value="P-loop_NTPase"/>
</dbReference>
<proteinExistence type="predicted"/>
<organism evidence="2 3">
    <name type="scientific">Amycolatopsis marina</name>
    <dbReference type="NCBI Taxonomy" id="490629"/>
    <lineage>
        <taxon>Bacteria</taxon>
        <taxon>Bacillati</taxon>
        <taxon>Actinomycetota</taxon>
        <taxon>Actinomycetes</taxon>
        <taxon>Pseudonocardiales</taxon>
        <taxon>Pseudonocardiaceae</taxon>
        <taxon>Amycolatopsis</taxon>
    </lineage>
</organism>
<dbReference type="RefSeq" id="WP_177242897.1">
    <property type="nucleotide sequence ID" value="NZ_FOKG01000047.1"/>
</dbReference>
<feature type="region of interest" description="Disordered" evidence="1">
    <location>
        <begin position="213"/>
        <end position="244"/>
    </location>
</feature>
<evidence type="ECO:0000313" key="2">
    <source>
        <dbReference type="EMBL" id="SFB64755.1"/>
    </source>
</evidence>
<dbReference type="SUPFAM" id="SSF52540">
    <property type="entry name" value="P-loop containing nucleoside triphosphate hydrolases"/>
    <property type="match status" value="1"/>
</dbReference>
<keyword evidence="3" id="KW-1185">Reference proteome</keyword>
<evidence type="ECO:0000256" key="1">
    <source>
        <dbReference type="SAM" id="MobiDB-lite"/>
    </source>
</evidence>
<dbReference type="Gene3D" id="3.40.50.300">
    <property type="entry name" value="P-loop containing nucleotide triphosphate hydrolases"/>
    <property type="match status" value="1"/>
</dbReference>
<evidence type="ECO:0000313" key="3">
    <source>
        <dbReference type="Proteomes" id="UP000243799"/>
    </source>
</evidence>
<name>A0A1I1CPY5_9PSEU</name>
<dbReference type="AlphaFoldDB" id="A0A1I1CPY5"/>
<protein>
    <recommendedName>
        <fullName evidence="4">Thymidylate kinase</fullName>
    </recommendedName>
</protein>
<accession>A0A1I1CPY5</accession>
<sequence>MRGCVLTGVWGAGKTSIYQRLAAQLIAQGCQSLITLPQAATLTTHTYAPGTPAKHAATIHSWLNNLTEFLEDLDHRFTSSSLPHHRFAGAWTPTCLLEGLGFDVPVYRLPLPRQSLIGIEHRLAAIRLRLVMLRVPTQQIFVRCIESTRVHRGPKWAAYVDSFGLNDAARTRYVEHAQDRLLRWAKTSPLPLHVLEVDTDDWDDHARALSDLITTPSQATRHQRHPTAPTPATDAHSPRASTGP</sequence>
<dbReference type="EMBL" id="FOKG01000047">
    <property type="protein sequence ID" value="SFB64755.1"/>
    <property type="molecule type" value="Genomic_DNA"/>
</dbReference>
<dbReference type="STRING" id="490629.SAMN05216266_1477"/>
<dbReference type="Proteomes" id="UP000243799">
    <property type="component" value="Unassembled WGS sequence"/>
</dbReference>
<evidence type="ECO:0008006" key="4">
    <source>
        <dbReference type="Google" id="ProtNLM"/>
    </source>
</evidence>
<reference evidence="3" key="1">
    <citation type="submission" date="2016-10" db="EMBL/GenBank/DDBJ databases">
        <authorList>
            <person name="Varghese N."/>
            <person name="Submissions S."/>
        </authorList>
    </citation>
    <scope>NUCLEOTIDE SEQUENCE [LARGE SCALE GENOMIC DNA]</scope>
    <source>
        <strain evidence="3">CGMCC 4.3568</strain>
    </source>
</reference>